<gene>
    <name evidence="6" type="ORF">E5163_08050</name>
</gene>
<dbReference type="GO" id="GO:0003700">
    <property type="term" value="F:DNA-binding transcription factor activity"/>
    <property type="evidence" value="ECO:0007669"/>
    <property type="project" value="InterPro"/>
</dbReference>
<keyword evidence="2" id="KW-0805">Transcription regulation</keyword>
<evidence type="ECO:0000256" key="1">
    <source>
        <dbReference type="ARBA" id="ARBA00009437"/>
    </source>
</evidence>
<dbReference type="AlphaFoldDB" id="A0A4S2H1D0"/>
<dbReference type="PROSITE" id="PS50931">
    <property type="entry name" value="HTH_LYSR"/>
    <property type="match status" value="1"/>
</dbReference>
<dbReference type="RefSeq" id="WP_135995610.1">
    <property type="nucleotide sequence ID" value="NZ_CP071057.1"/>
</dbReference>
<dbReference type="GO" id="GO:0043565">
    <property type="term" value="F:sequence-specific DNA binding"/>
    <property type="evidence" value="ECO:0007669"/>
    <property type="project" value="TreeGrafter"/>
</dbReference>
<evidence type="ECO:0000256" key="3">
    <source>
        <dbReference type="ARBA" id="ARBA00023125"/>
    </source>
</evidence>
<dbReference type="InterPro" id="IPR058163">
    <property type="entry name" value="LysR-type_TF_proteobact-type"/>
</dbReference>
<protein>
    <submittedName>
        <fullName evidence="6">LysR family transcriptional regulator</fullName>
    </submittedName>
</protein>
<dbReference type="SUPFAM" id="SSF53850">
    <property type="entry name" value="Periplasmic binding protein-like II"/>
    <property type="match status" value="1"/>
</dbReference>
<dbReference type="PANTHER" id="PTHR30537:SF79">
    <property type="entry name" value="TRANSCRIPTIONAL REGULATOR-RELATED"/>
    <property type="match status" value="1"/>
</dbReference>
<evidence type="ECO:0000256" key="4">
    <source>
        <dbReference type="ARBA" id="ARBA00023163"/>
    </source>
</evidence>
<dbReference type="PRINTS" id="PR00039">
    <property type="entry name" value="HTHLYSR"/>
</dbReference>
<keyword evidence="3" id="KW-0238">DNA-binding</keyword>
<name>A0A4S2H1D0_9PROT</name>
<keyword evidence="4" id="KW-0804">Transcription</keyword>
<dbReference type="InterPro" id="IPR005119">
    <property type="entry name" value="LysR_subst-bd"/>
</dbReference>
<dbReference type="SUPFAM" id="SSF46785">
    <property type="entry name" value="Winged helix' DNA-binding domain"/>
    <property type="match status" value="1"/>
</dbReference>
<proteinExistence type="inferred from homology"/>
<dbReference type="InterPro" id="IPR036390">
    <property type="entry name" value="WH_DNA-bd_sf"/>
</dbReference>
<dbReference type="FunFam" id="1.10.10.10:FF:000038">
    <property type="entry name" value="Glycine cleavage system transcriptional activator"/>
    <property type="match status" value="1"/>
</dbReference>
<evidence type="ECO:0000256" key="2">
    <source>
        <dbReference type="ARBA" id="ARBA00023015"/>
    </source>
</evidence>
<dbReference type="CDD" id="cd08432">
    <property type="entry name" value="PBP2_GcdR_TrpI_HvrB_AmpR_like"/>
    <property type="match status" value="1"/>
</dbReference>
<dbReference type="EMBL" id="SRXW01000002">
    <property type="protein sequence ID" value="TGY89071.1"/>
    <property type="molecule type" value="Genomic_DNA"/>
</dbReference>
<dbReference type="GO" id="GO:0006351">
    <property type="term" value="P:DNA-templated transcription"/>
    <property type="evidence" value="ECO:0007669"/>
    <property type="project" value="TreeGrafter"/>
</dbReference>
<evidence type="ECO:0000259" key="5">
    <source>
        <dbReference type="PROSITE" id="PS50931"/>
    </source>
</evidence>
<dbReference type="InterPro" id="IPR000847">
    <property type="entry name" value="LysR_HTH_N"/>
</dbReference>
<evidence type="ECO:0000313" key="7">
    <source>
        <dbReference type="Proteomes" id="UP000308054"/>
    </source>
</evidence>
<keyword evidence="7" id="KW-1185">Reference proteome</keyword>
<dbReference type="Proteomes" id="UP000308054">
    <property type="component" value="Unassembled WGS sequence"/>
</dbReference>
<dbReference type="InterPro" id="IPR036388">
    <property type="entry name" value="WH-like_DNA-bd_sf"/>
</dbReference>
<feature type="domain" description="HTH lysR-type" evidence="5">
    <location>
        <begin position="6"/>
        <end position="63"/>
    </location>
</feature>
<dbReference type="Gene3D" id="1.10.10.10">
    <property type="entry name" value="Winged helix-like DNA-binding domain superfamily/Winged helix DNA-binding domain"/>
    <property type="match status" value="1"/>
</dbReference>
<organism evidence="6 7">
    <name type="scientific">Marinicauda algicola</name>
    <dbReference type="NCBI Taxonomy" id="2029849"/>
    <lineage>
        <taxon>Bacteria</taxon>
        <taxon>Pseudomonadati</taxon>
        <taxon>Pseudomonadota</taxon>
        <taxon>Alphaproteobacteria</taxon>
        <taxon>Maricaulales</taxon>
        <taxon>Maricaulaceae</taxon>
        <taxon>Marinicauda</taxon>
    </lineage>
</organism>
<comment type="similarity">
    <text evidence="1">Belongs to the LysR transcriptional regulatory family.</text>
</comment>
<comment type="caution">
    <text evidence="6">The sequence shown here is derived from an EMBL/GenBank/DDBJ whole genome shotgun (WGS) entry which is preliminary data.</text>
</comment>
<dbReference type="Pfam" id="PF00126">
    <property type="entry name" value="HTH_1"/>
    <property type="match status" value="1"/>
</dbReference>
<sequence>MARTLPPLNAVRVFEAAARLGGFTKAGEELAMTQAAVSYQIRQLEDRLGTPLFVREARGVTLTEAGRTLARRSGEALDLIAAAMQEVRHGAQEVLTITVIPTFCSNWLVPRIGAFQAAHPKLAVRIDSRPGIVDIRAGEADIGIRRGRGDWPGLEKHFLFDDAVVPLVSPAAAERIGGIARPEDLLKLRLIGPMEWWRLWFDAVGCPHVSLPAEPALALETQTLEVSAAMAAGDAAVIVSPFYFQALLDQGHLLQPFETTVSDGRRYFLVYDPARKHLPKIRAFIEWLLFDPHAFCLNRAAMASLPGPAALTPPP</sequence>
<dbReference type="Gene3D" id="3.40.190.10">
    <property type="entry name" value="Periplasmic binding protein-like II"/>
    <property type="match status" value="2"/>
</dbReference>
<evidence type="ECO:0000313" key="6">
    <source>
        <dbReference type="EMBL" id="TGY89071.1"/>
    </source>
</evidence>
<dbReference type="OrthoDB" id="7328368at2"/>
<reference evidence="6 7" key="1">
    <citation type="journal article" date="2017" name="Int. J. Syst. Evol. Microbiol.">
        <title>Marinicauda algicola sp. nov., isolated from a marine red alga Rhodosorus marinus.</title>
        <authorList>
            <person name="Jeong S.E."/>
            <person name="Jeon S.H."/>
            <person name="Chun B.H."/>
            <person name="Kim D.W."/>
            <person name="Jeon C.O."/>
        </authorList>
    </citation>
    <scope>NUCLEOTIDE SEQUENCE [LARGE SCALE GENOMIC DNA]</scope>
    <source>
        <strain evidence="6 7">JCM 31718</strain>
    </source>
</reference>
<accession>A0A4S2H1D0</accession>
<dbReference type="PANTHER" id="PTHR30537">
    <property type="entry name" value="HTH-TYPE TRANSCRIPTIONAL REGULATOR"/>
    <property type="match status" value="1"/>
</dbReference>
<dbReference type="Pfam" id="PF03466">
    <property type="entry name" value="LysR_substrate"/>
    <property type="match status" value="1"/>
</dbReference>